<feature type="region of interest" description="Disordered" evidence="1">
    <location>
        <begin position="1"/>
        <end position="21"/>
    </location>
</feature>
<dbReference type="GeneID" id="98066449"/>
<dbReference type="SMART" id="SM00220">
    <property type="entry name" value="S_TKc"/>
    <property type="match status" value="1"/>
</dbReference>
<dbReference type="GO" id="GO:0004672">
    <property type="term" value="F:protein kinase activity"/>
    <property type="evidence" value="ECO:0007669"/>
    <property type="project" value="InterPro"/>
</dbReference>
<gene>
    <name evidence="4" type="ORF">A6J39_008270</name>
</gene>
<dbReference type="AlphaFoldDB" id="A0AAX0WSC7"/>
<protein>
    <submittedName>
        <fullName evidence="4">Protein kinase family protein</fullName>
    </submittedName>
</protein>
<comment type="caution">
    <text evidence="4">The sequence shown here is derived from an EMBL/GenBank/DDBJ whole genome shotgun (WGS) entry which is preliminary data.</text>
</comment>
<dbReference type="PROSITE" id="PS50011">
    <property type="entry name" value="PROTEIN_KINASE_DOM"/>
    <property type="match status" value="1"/>
</dbReference>
<proteinExistence type="predicted"/>
<feature type="compositionally biased region" description="Basic and acidic residues" evidence="1">
    <location>
        <begin position="51"/>
        <end position="60"/>
    </location>
</feature>
<keyword evidence="4" id="KW-0808">Transferase</keyword>
<evidence type="ECO:0000256" key="2">
    <source>
        <dbReference type="SAM" id="Phobius"/>
    </source>
</evidence>
<sequence>MQYKDEVTKSEQKDLDEASSSSIFKDDIAPLIEQQKLKEKKSKKKYPSSRSDVDYESDLKKEELEKTAPKYKFRKNRTLSTSSFASEYQSELGTVYGDQGDKLGKPGAYSRARQFKSKDGKKAKAILDPVKEDFDANEINTKFEFFNALYPGEVELIENGNTYRLALPVIPGKPYHKLNVTNETEQIELFLSAIAALKDCHDKGFVVIDLKEDNIFFDKKQNKSFLIDGGMSARKGEEIHPQFQVTQDATVQFMRKKCPHYAPECISKGASARAATSMDIYALGTMMKRVCKNSSPELTAIIDSCRAETPAQRPTLDQLETQLVERFKHAAKGCDLHLLTQLPEDLTSYEYSYIYCNDNERNTKKLYHIKSGGRSEEVSIDFTQFEQELNNINQEDATTLHLSEAQVDTLITSNGDHIPEQKEIIVDKNDEFFISLGKTEAHSFIMVGVIQNGEPIILGRVGKQNIEDISAAEFYLRNVFDHVDTELRDESLRVGGNIGYSAYAINYNQYLQFTELLSKAQRDSELHCYLPDREHNDTVIMTKKTLPTQVVSEQERLIVERSKVMSVGNTCRHTAIDLIEYTQGIPHLTDNVSRTFFHNLPLAANFSYGKPDRHFYVLPLPPSAYKNEDEGNKNKMVVLTKIFQRMEDLLKKDPYSDITIQKFDALKKLYCQQANIASDNIEEALNAIHQWRNENTQIISRLRDQGFFARRFASQSSTNVMVDEIIKEASFSKACSELEHAGQSNPVVGKLLSTVKKLKDDGTLSMSDLPRITQYLTDTTALIKDPTSVDAYNKHNENINDAFHRSWGPIIGGSMLCIAGILLAAAAITVTVLTFGVASPLTIPALAAGGAVTVAGVTLSATAFTAGAAASLAATGIAGIGIASKAAMFAHNAVTKDRRIATAMEEVSGIENLRKMKADLNDLRDEERNLDDNEESSLLM</sequence>
<feature type="transmembrane region" description="Helical" evidence="2">
    <location>
        <begin position="870"/>
        <end position="890"/>
    </location>
</feature>
<keyword evidence="2" id="KW-1133">Transmembrane helix</keyword>
<feature type="domain" description="Protein kinase" evidence="3">
    <location>
        <begin position="73"/>
        <end position="445"/>
    </location>
</feature>
<feature type="compositionally biased region" description="Basic residues" evidence="1">
    <location>
        <begin position="38"/>
        <end position="47"/>
    </location>
</feature>
<organism evidence="4 5">
    <name type="scientific">Legionella anisa</name>
    <dbReference type="NCBI Taxonomy" id="28082"/>
    <lineage>
        <taxon>Bacteria</taxon>
        <taxon>Pseudomonadati</taxon>
        <taxon>Pseudomonadota</taxon>
        <taxon>Gammaproteobacteria</taxon>
        <taxon>Legionellales</taxon>
        <taxon>Legionellaceae</taxon>
        <taxon>Legionella</taxon>
    </lineage>
</organism>
<keyword evidence="5" id="KW-1185">Reference proteome</keyword>
<feature type="region of interest" description="Disordered" evidence="1">
    <location>
        <begin position="36"/>
        <end position="60"/>
    </location>
</feature>
<dbReference type="SUPFAM" id="SSF56112">
    <property type="entry name" value="Protein kinase-like (PK-like)"/>
    <property type="match status" value="1"/>
</dbReference>
<dbReference type="InterPro" id="IPR011009">
    <property type="entry name" value="Kinase-like_dom_sf"/>
</dbReference>
<dbReference type="Pfam" id="PF00069">
    <property type="entry name" value="Pkinase"/>
    <property type="match status" value="1"/>
</dbReference>
<evidence type="ECO:0000313" key="4">
    <source>
        <dbReference type="EMBL" id="PNL61209.1"/>
    </source>
</evidence>
<dbReference type="EMBL" id="NBTX02000004">
    <property type="protein sequence ID" value="PNL61209.1"/>
    <property type="molecule type" value="Genomic_DNA"/>
</dbReference>
<evidence type="ECO:0000313" key="5">
    <source>
        <dbReference type="Proteomes" id="UP000192511"/>
    </source>
</evidence>
<keyword evidence="2" id="KW-0472">Membrane</keyword>
<keyword evidence="2" id="KW-0812">Transmembrane</keyword>
<accession>A0AAX0WSC7</accession>
<name>A0AAX0WSC7_9GAMM</name>
<dbReference type="Gene3D" id="1.10.510.10">
    <property type="entry name" value="Transferase(Phosphotransferase) domain 1"/>
    <property type="match status" value="1"/>
</dbReference>
<feature type="transmembrane region" description="Helical" evidence="2">
    <location>
        <begin position="807"/>
        <end position="833"/>
    </location>
</feature>
<reference evidence="4" key="1">
    <citation type="submission" date="2017-12" db="EMBL/GenBank/DDBJ databases">
        <title>FDA dAtabase for Regulatory Grade micrObial Sequences (FDA-ARGOS): Supporting development and validation of Infectious Disease Dx tests.</title>
        <authorList>
            <person name="Kerrigan L."/>
            <person name="Tallon L.J."/>
            <person name="Sadzewicz L."/>
            <person name="Sengamalay N."/>
            <person name="Ott S."/>
            <person name="Godinez A."/>
            <person name="Nagaraj S."/>
            <person name="Vavikolanu K."/>
            <person name="Vyas G."/>
            <person name="Nadendla S."/>
            <person name="Aluvathingal J."/>
            <person name="Sichtig H."/>
        </authorList>
    </citation>
    <scope>NUCLEOTIDE SEQUENCE [LARGE SCALE GENOMIC DNA]</scope>
    <source>
        <strain evidence="4">FDAARGOS_200</strain>
    </source>
</reference>
<dbReference type="GO" id="GO:0005524">
    <property type="term" value="F:ATP binding"/>
    <property type="evidence" value="ECO:0007669"/>
    <property type="project" value="InterPro"/>
</dbReference>
<keyword evidence="4" id="KW-0418">Kinase</keyword>
<evidence type="ECO:0000259" key="3">
    <source>
        <dbReference type="PROSITE" id="PS50011"/>
    </source>
</evidence>
<feature type="transmembrane region" description="Helical" evidence="2">
    <location>
        <begin position="845"/>
        <end position="864"/>
    </location>
</feature>
<dbReference type="RefSeq" id="WP_019235003.1">
    <property type="nucleotide sequence ID" value="NZ_CAAAHR010000009.1"/>
</dbReference>
<dbReference type="Proteomes" id="UP000192511">
    <property type="component" value="Unassembled WGS sequence"/>
</dbReference>
<feature type="compositionally biased region" description="Basic and acidic residues" evidence="1">
    <location>
        <begin position="1"/>
        <end position="16"/>
    </location>
</feature>
<evidence type="ECO:0000256" key="1">
    <source>
        <dbReference type="SAM" id="MobiDB-lite"/>
    </source>
</evidence>
<dbReference type="InterPro" id="IPR000719">
    <property type="entry name" value="Prot_kinase_dom"/>
</dbReference>